<dbReference type="InterPro" id="IPR011993">
    <property type="entry name" value="PH-like_dom_sf"/>
</dbReference>
<dbReference type="InterPro" id="IPR000219">
    <property type="entry name" value="DH_dom"/>
</dbReference>
<dbReference type="CDD" id="cd00160">
    <property type="entry name" value="RhoGEF"/>
    <property type="match status" value="1"/>
</dbReference>
<dbReference type="GO" id="GO:0005634">
    <property type="term" value="C:nucleus"/>
    <property type="evidence" value="ECO:0007669"/>
    <property type="project" value="TreeGrafter"/>
</dbReference>
<dbReference type="AlphaFoldDB" id="A0AAD8FZF8"/>
<protein>
    <submittedName>
        <fullName evidence="3">Rho guanine nucleotide exchange factor 19-like</fullName>
    </submittedName>
</protein>
<feature type="domain" description="DH" evidence="2">
    <location>
        <begin position="18"/>
        <end position="202"/>
    </location>
</feature>
<dbReference type="PANTHER" id="PTHR12845">
    <property type="entry name" value="GUANINE NUCLEOTIDE EXCHANGE FACTOR"/>
    <property type="match status" value="1"/>
</dbReference>
<dbReference type="SUPFAM" id="SSF50729">
    <property type="entry name" value="PH domain-like"/>
    <property type="match status" value="1"/>
</dbReference>
<dbReference type="PROSITE" id="PS50010">
    <property type="entry name" value="DH_2"/>
    <property type="match status" value="1"/>
</dbReference>
<dbReference type="CDD" id="cd01221">
    <property type="entry name" value="PH_ephexin"/>
    <property type="match status" value="1"/>
</dbReference>
<evidence type="ECO:0000313" key="3">
    <source>
        <dbReference type="EMBL" id="KAK1159511.1"/>
    </source>
</evidence>
<feature type="domain" description="PH" evidence="1">
    <location>
        <begin position="310"/>
        <end position="348"/>
    </location>
</feature>
<dbReference type="Pfam" id="PF00621">
    <property type="entry name" value="RhoGEF"/>
    <property type="match status" value="1"/>
</dbReference>
<evidence type="ECO:0000259" key="1">
    <source>
        <dbReference type="PROSITE" id="PS50003"/>
    </source>
</evidence>
<reference evidence="3" key="1">
    <citation type="submission" date="2022-02" db="EMBL/GenBank/DDBJ databases">
        <title>Atlantic sturgeon de novo genome assembly.</title>
        <authorList>
            <person name="Stock M."/>
            <person name="Klopp C."/>
            <person name="Guiguen Y."/>
            <person name="Cabau C."/>
            <person name="Parinello H."/>
            <person name="Santidrian Yebra-Pimentel E."/>
            <person name="Kuhl H."/>
            <person name="Dirks R.P."/>
            <person name="Guessner J."/>
            <person name="Wuertz S."/>
            <person name="Du K."/>
            <person name="Schartl M."/>
        </authorList>
    </citation>
    <scope>NUCLEOTIDE SEQUENCE</scope>
    <source>
        <strain evidence="3">STURGEONOMICS-FGT-2020</strain>
        <tissue evidence="3">Whole blood</tissue>
    </source>
</reference>
<comment type="caution">
    <text evidence="3">The sequence shown here is derived from an EMBL/GenBank/DDBJ whole genome shotgun (WGS) entry which is preliminary data.</text>
</comment>
<dbReference type="SUPFAM" id="SSF48065">
    <property type="entry name" value="DBL homology domain (DH-domain)"/>
    <property type="match status" value="1"/>
</dbReference>
<dbReference type="PANTHER" id="PTHR12845:SF9">
    <property type="entry name" value="RHO GUANINE NUCLEOTIDE EXCHANGE FACTOR 5-LIKE"/>
    <property type="match status" value="1"/>
</dbReference>
<organism evidence="3 4">
    <name type="scientific">Acipenser oxyrinchus oxyrinchus</name>
    <dbReference type="NCBI Taxonomy" id="40147"/>
    <lineage>
        <taxon>Eukaryota</taxon>
        <taxon>Metazoa</taxon>
        <taxon>Chordata</taxon>
        <taxon>Craniata</taxon>
        <taxon>Vertebrata</taxon>
        <taxon>Euteleostomi</taxon>
        <taxon>Actinopterygii</taxon>
        <taxon>Chondrostei</taxon>
        <taxon>Acipenseriformes</taxon>
        <taxon>Acipenseridae</taxon>
        <taxon>Acipenser</taxon>
    </lineage>
</organism>
<dbReference type="Gene3D" id="1.20.900.10">
    <property type="entry name" value="Dbl homology (DH) domain"/>
    <property type="match status" value="1"/>
</dbReference>
<proteinExistence type="predicted"/>
<evidence type="ECO:0000313" key="4">
    <source>
        <dbReference type="Proteomes" id="UP001230051"/>
    </source>
</evidence>
<dbReference type="SMART" id="SM00325">
    <property type="entry name" value="RhoGEF"/>
    <property type="match status" value="1"/>
</dbReference>
<dbReference type="InterPro" id="IPR035899">
    <property type="entry name" value="DBL_dom_sf"/>
</dbReference>
<sequence length="384" mass="43719">MQSLVYFVVVVEGDFEFLRSQAMFEVITSEASYLKSLTVAVSNFLGPRELAMTLHSMERHTLFSNLLEVRDVSESFLLDLEQRLEESLLMTDLSDLVLKHSEAFRRVYIPYVTNQIYQEALAQRLLRENVKFVTVVRRLEEQPVCQRQPLKSFLVLPFQRITRLKNVLENILKLSDPESPVIPSLKQAIRAVGEIVSECNDNVKRMKQTEELVLLEQQTVFRKVKSIPLITRGRCLVRQWELLQVIVEEASGGSRIKITMKPVQLHLFNDLLLISGKKEEGRFSVLDYAQTSSVTAERLTAKSLGLPSETFLLHLTENHAGSARALILQAHSKEEKEQWIAAISPPDSEAEHNIELPEGRAVKTSPIEELELQNAEVSLVEAMD</sequence>
<dbReference type="Gene3D" id="2.30.29.30">
    <property type="entry name" value="Pleckstrin-homology domain (PH domain)/Phosphotyrosine-binding domain (PTB)"/>
    <property type="match status" value="1"/>
</dbReference>
<dbReference type="Proteomes" id="UP001230051">
    <property type="component" value="Unassembled WGS sequence"/>
</dbReference>
<name>A0AAD8FZF8_ACIOX</name>
<dbReference type="PROSITE" id="PS50003">
    <property type="entry name" value="PH_DOMAIN"/>
    <property type="match status" value="1"/>
</dbReference>
<accession>A0AAD8FZF8</accession>
<gene>
    <name evidence="3" type="primary">Arhgef19</name>
    <name evidence="3" type="ORF">AOXY_G22239</name>
</gene>
<keyword evidence="4" id="KW-1185">Reference proteome</keyword>
<dbReference type="GO" id="GO:0005085">
    <property type="term" value="F:guanyl-nucleotide exchange factor activity"/>
    <property type="evidence" value="ECO:0007669"/>
    <property type="project" value="InterPro"/>
</dbReference>
<dbReference type="EMBL" id="JAGXEW010000022">
    <property type="protein sequence ID" value="KAK1159511.1"/>
    <property type="molecule type" value="Genomic_DNA"/>
</dbReference>
<dbReference type="InterPro" id="IPR047271">
    <property type="entry name" value="Ephexin-like"/>
</dbReference>
<dbReference type="InterPro" id="IPR047270">
    <property type="entry name" value="PH_ephexin"/>
</dbReference>
<dbReference type="InterPro" id="IPR001849">
    <property type="entry name" value="PH_domain"/>
</dbReference>
<dbReference type="GO" id="GO:0005737">
    <property type="term" value="C:cytoplasm"/>
    <property type="evidence" value="ECO:0007669"/>
    <property type="project" value="TreeGrafter"/>
</dbReference>
<evidence type="ECO:0000259" key="2">
    <source>
        <dbReference type="PROSITE" id="PS50010"/>
    </source>
</evidence>